<dbReference type="PIRSF" id="PIRSF028099">
    <property type="entry name" value="DUF1111"/>
    <property type="match status" value="1"/>
</dbReference>
<evidence type="ECO:0000256" key="1">
    <source>
        <dbReference type="ARBA" id="ARBA00022617"/>
    </source>
</evidence>
<dbReference type="SUPFAM" id="SSF46626">
    <property type="entry name" value="Cytochrome c"/>
    <property type="match status" value="1"/>
</dbReference>
<evidence type="ECO:0000313" key="8">
    <source>
        <dbReference type="Proteomes" id="UP000231912"/>
    </source>
</evidence>
<dbReference type="Proteomes" id="UP000231912">
    <property type="component" value="Unassembled WGS sequence"/>
</dbReference>
<protein>
    <submittedName>
        <fullName evidence="7">Thiol oxidoreductase</fullName>
    </submittedName>
</protein>
<sequence length="506" mass="53862">MNCEQNMKLIPNGIKSSGARIFSLPAFVFLVATFFGCQPSGGQSNLALLAALNQSGSASIDPGEAYSGGYTTVFAYTDSTAFDIMAVNLLRDGGPTKFNAGNSFFNRDWVAEGNSASAGLGPTFNTNSCQNCHLRDGRGAPPSAGGSLDSIPGILFRLSKAGQTDPTTGGPVGLDDYGLQLNHKAIPGVIAEGSVSLSYSGSTIVRTYSDPPGATVTLTKPVYTFTWNFSTPAAGTYNVSPRTAQIIPGLGLLEAIPEETILAWADPDDSKDGDGITGKINMVWDAKTQTKVLGRFGWKANEPSLFQQVQGAFLGDIGITSPLFSTDNCPAVQTDCITASGGTPEPEITAKTADSVVFYNSMVGIPARRNLSDQDVIDGKTLFSSIGCAACHKPYVQTGYKADFPELSFQHIKPYTDLLLHDMGPDLADGRPDFDADGQEWRTAPLWGSGMIYRVNGHRRLLHDGRANGFEEAILWHGGEADNARIAFQALTQAERAKLIKFLDSL</sequence>
<keyword evidence="1 4" id="KW-0349">Heme</keyword>
<accession>A0A2M9Z903</accession>
<dbReference type="InterPro" id="IPR009056">
    <property type="entry name" value="Cyt_c-like_dom"/>
</dbReference>
<keyword evidence="3 4" id="KW-0408">Iron</keyword>
<dbReference type="GO" id="GO:0020037">
    <property type="term" value="F:heme binding"/>
    <property type="evidence" value="ECO:0007669"/>
    <property type="project" value="InterPro"/>
</dbReference>
<organism evidence="7 8">
    <name type="scientific">Leptospira wolffii</name>
    <dbReference type="NCBI Taxonomy" id="409998"/>
    <lineage>
        <taxon>Bacteria</taxon>
        <taxon>Pseudomonadati</taxon>
        <taxon>Spirochaetota</taxon>
        <taxon>Spirochaetia</taxon>
        <taxon>Leptospirales</taxon>
        <taxon>Leptospiraceae</taxon>
        <taxon>Leptospira</taxon>
    </lineage>
</organism>
<name>A0A2M9Z903_9LEPT</name>
<comment type="caution">
    <text evidence="7">The sequence shown here is derived from an EMBL/GenBank/DDBJ whole genome shotgun (WGS) entry which is preliminary data.</text>
</comment>
<dbReference type="PANTHER" id="PTHR30600">
    <property type="entry name" value="CYTOCHROME C PEROXIDASE-RELATED"/>
    <property type="match status" value="1"/>
</dbReference>
<dbReference type="InterPro" id="IPR036909">
    <property type="entry name" value="Cyt_c-like_dom_sf"/>
</dbReference>
<proteinExistence type="predicted"/>
<dbReference type="Gene3D" id="1.10.760.10">
    <property type="entry name" value="Cytochrome c-like domain"/>
    <property type="match status" value="1"/>
</dbReference>
<evidence type="ECO:0000313" key="7">
    <source>
        <dbReference type="EMBL" id="PJZ64900.1"/>
    </source>
</evidence>
<keyword evidence="5" id="KW-0812">Transmembrane</keyword>
<gene>
    <name evidence="7" type="ORF">CH371_15460</name>
</gene>
<evidence type="ECO:0000256" key="5">
    <source>
        <dbReference type="SAM" id="Phobius"/>
    </source>
</evidence>
<dbReference type="EMBL" id="NPDT01000007">
    <property type="protein sequence ID" value="PJZ64900.1"/>
    <property type="molecule type" value="Genomic_DNA"/>
</dbReference>
<reference evidence="7 8" key="1">
    <citation type="submission" date="2017-07" db="EMBL/GenBank/DDBJ databases">
        <title>Leptospira spp. isolated from tropical soils.</title>
        <authorList>
            <person name="Thibeaux R."/>
            <person name="Iraola G."/>
            <person name="Ferres I."/>
            <person name="Bierque E."/>
            <person name="Girault D."/>
            <person name="Soupe-Gilbert M.-E."/>
            <person name="Picardeau M."/>
            <person name="Goarant C."/>
        </authorList>
    </citation>
    <scope>NUCLEOTIDE SEQUENCE [LARGE SCALE GENOMIC DNA]</scope>
    <source>
        <strain evidence="7 8">FH2-C-A2</strain>
    </source>
</reference>
<dbReference type="RefSeq" id="WP_100759694.1">
    <property type="nucleotide sequence ID" value="NZ_NPDT01000007.1"/>
</dbReference>
<evidence type="ECO:0000256" key="3">
    <source>
        <dbReference type="ARBA" id="ARBA00023004"/>
    </source>
</evidence>
<dbReference type="GO" id="GO:0009055">
    <property type="term" value="F:electron transfer activity"/>
    <property type="evidence" value="ECO:0007669"/>
    <property type="project" value="InterPro"/>
</dbReference>
<dbReference type="InterPro" id="IPR051395">
    <property type="entry name" value="Cytochrome_c_Peroxidase/MauG"/>
</dbReference>
<feature type="domain" description="Cytochrome c" evidence="6">
    <location>
        <begin position="374"/>
        <end position="506"/>
    </location>
</feature>
<dbReference type="GO" id="GO:0004130">
    <property type="term" value="F:cytochrome-c peroxidase activity"/>
    <property type="evidence" value="ECO:0007669"/>
    <property type="project" value="TreeGrafter"/>
</dbReference>
<dbReference type="Pfam" id="PF06537">
    <property type="entry name" value="DHOR"/>
    <property type="match status" value="1"/>
</dbReference>
<dbReference type="PROSITE" id="PS51007">
    <property type="entry name" value="CYTC"/>
    <property type="match status" value="1"/>
</dbReference>
<dbReference type="InterPro" id="IPR010538">
    <property type="entry name" value="DHOR"/>
</dbReference>
<keyword evidence="2 4" id="KW-0479">Metal-binding</keyword>
<dbReference type="AlphaFoldDB" id="A0A2M9Z903"/>
<evidence type="ECO:0000259" key="6">
    <source>
        <dbReference type="PROSITE" id="PS51007"/>
    </source>
</evidence>
<evidence type="ECO:0000256" key="2">
    <source>
        <dbReference type="ARBA" id="ARBA00022723"/>
    </source>
</evidence>
<dbReference type="GO" id="GO:0046872">
    <property type="term" value="F:metal ion binding"/>
    <property type="evidence" value="ECO:0007669"/>
    <property type="project" value="UniProtKB-KW"/>
</dbReference>
<keyword evidence="5" id="KW-0472">Membrane</keyword>
<keyword evidence="5" id="KW-1133">Transmembrane helix</keyword>
<evidence type="ECO:0000256" key="4">
    <source>
        <dbReference type="PROSITE-ProRule" id="PRU00433"/>
    </source>
</evidence>
<feature type="transmembrane region" description="Helical" evidence="5">
    <location>
        <begin position="21"/>
        <end position="41"/>
    </location>
</feature>
<dbReference type="PANTHER" id="PTHR30600:SF4">
    <property type="entry name" value="CYTOCHROME C DOMAIN-CONTAINING PROTEIN"/>
    <property type="match status" value="1"/>
</dbReference>